<dbReference type="AlphaFoldDB" id="A0A2I4DI86"/>
<dbReference type="Proteomes" id="UP000235220">
    <property type="component" value="Chromosome 10"/>
</dbReference>
<sequence length="192" mass="20441">MATTKRLPSDSGAFADWVATSSSATSHATSDEFSLGFNAGPTAVGTSTGPTSRMWSTAPSRQINYGLASTEMGMVGLRDLFVVAPASSFYHNHHHHHHQYNPIMSNRHSIKGSNPATELGAGVGVGVIPLLTATPCLTPSNIGVDDENNMLSNRNRGGKGIQLWQNNQHTQHGHYFKKPAILDHGGSGNLVQ</sequence>
<proteinExistence type="predicted"/>
<gene>
    <name evidence="2" type="primary">LOC108980404</name>
</gene>
<evidence type="ECO:0000313" key="1">
    <source>
        <dbReference type="Proteomes" id="UP000235220"/>
    </source>
</evidence>
<keyword evidence="1" id="KW-1185">Reference proteome</keyword>
<dbReference type="Gramene" id="Jr10_11600_p1">
    <property type="protein sequence ID" value="cds.Jr10_11600_p1"/>
    <property type="gene ID" value="Jr10_11600"/>
</dbReference>
<dbReference type="RefSeq" id="XP_018806859.1">
    <property type="nucleotide sequence ID" value="XM_018951314.1"/>
</dbReference>
<reference evidence="2" key="1">
    <citation type="submission" date="2025-08" db="UniProtKB">
        <authorList>
            <consortium name="RefSeq"/>
        </authorList>
    </citation>
    <scope>IDENTIFICATION</scope>
    <source>
        <tissue evidence="2">Leaves</tissue>
    </source>
</reference>
<dbReference type="GeneID" id="108980404"/>
<protein>
    <submittedName>
        <fullName evidence="2">Protein LATERAL ROOT PRIMORDIUM 1-like</fullName>
    </submittedName>
</protein>
<name>A0A2I4DI86_JUGRE</name>
<evidence type="ECO:0000313" key="2">
    <source>
        <dbReference type="RefSeq" id="XP_018806859.1"/>
    </source>
</evidence>
<dbReference type="OrthoDB" id="1913243at2759"/>
<dbReference type="KEGG" id="jre:108980404"/>
<accession>A0A2I4DI86</accession>
<organism evidence="1 2">
    <name type="scientific">Juglans regia</name>
    <name type="common">English walnut</name>
    <dbReference type="NCBI Taxonomy" id="51240"/>
    <lineage>
        <taxon>Eukaryota</taxon>
        <taxon>Viridiplantae</taxon>
        <taxon>Streptophyta</taxon>
        <taxon>Embryophyta</taxon>
        <taxon>Tracheophyta</taxon>
        <taxon>Spermatophyta</taxon>
        <taxon>Magnoliopsida</taxon>
        <taxon>eudicotyledons</taxon>
        <taxon>Gunneridae</taxon>
        <taxon>Pentapetalae</taxon>
        <taxon>rosids</taxon>
        <taxon>fabids</taxon>
        <taxon>Fagales</taxon>
        <taxon>Juglandaceae</taxon>
        <taxon>Juglans</taxon>
    </lineage>
</organism>